<dbReference type="eggNOG" id="COG2121">
    <property type="taxonomic scope" value="Bacteria"/>
</dbReference>
<dbReference type="EMBL" id="CP001101">
    <property type="protein sequence ID" value="ACE03494.1"/>
    <property type="molecule type" value="Genomic_DNA"/>
</dbReference>
<dbReference type="CDD" id="cd07983">
    <property type="entry name" value="LPLAT_DUF374-like"/>
    <property type="match status" value="1"/>
</dbReference>
<protein>
    <recommendedName>
        <fullName evidence="1">DUF374 domain-containing protein</fullName>
    </recommendedName>
</protein>
<evidence type="ECO:0000313" key="2">
    <source>
        <dbReference type="EMBL" id="ACE03494.1"/>
    </source>
</evidence>
<dbReference type="Pfam" id="PF04028">
    <property type="entry name" value="DUF374"/>
    <property type="match status" value="1"/>
</dbReference>
<dbReference type="AlphaFoldDB" id="B3EMB6"/>
<evidence type="ECO:0000259" key="1">
    <source>
        <dbReference type="Pfam" id="PF04028"/>
    </source>
</evidence>
<organism evidence="2">
    <name type="scientific">Chlorobium phaeobacteroides (strain BS1)</name>
    <dbReference type="NCBI Taxonomy" id="331678"/>
    <lineage>
        <taxon>Bacteria</taxon>
        <taxon>Pseudomonadati</taxon>
        <taxon>Chlorobiota</taxon>
        <taxon>Chlorobiia</taxon>
        <taxon>Chlorobiales</taxon>
        <taxon>Chlorobiaceae</taxon>
        <taxon>Chlorobium/Pelodictyon group</taxon>
        <taxon>Chlorobium</taxon>
    </lineage>
</organism>
<name>B3EMB6_CHLPB</name>
<dbReference type="KEGG" id="cpb:Cphamn1_0531"/>
<proteinExistence type="predicted"/>
<dbReference type="HOGENOM" id="CLU_086327_0_0_10"/>
<gene>
    <name evidence="2" type="ordered locus">Cphamn1_0531</name>
</gene>
<dbReference type="InterPro" id="IPR007172">
    <property type="entry name" value="DUF374"/>
</dbReference>
<reference evidence="2" key="1">
    <citation type="submission" date="2008-06" db="EMBL/GenBank/DDBJ databases">
        <title>Complete sequence of Chlorobium phaeobacteroides BS1.</title>
        <authorList>
            <consortium name="US DOE Joint Genome Institute"/>
            <person name="Lucas S."/>
            <person name="Copeland A."/>
            <person name="Lapidus A."/>
            <person name="Glavina del Rio T."/>
            <person name="Dalin E."/>
            <person name="Tice H."/>
            <person name="Bruce D."/>
            <person name="Goodwin L."/>
            <person name="Pitluck S."/>
            <person name="Schmutz J."/>
            <person name="Larimer F."/>
            <person name="Land M."/>
            <person name="Hauser L."/>
            <person name="Kyrpides N."/>
            <person name="Ovchinnikova G."/>
            <person name="Li T."/>
            <person name="Liu Z."/>
            <person name="Zhao F."/>
            <person name="Overmann J."/>
            <person name="Bryant D.A."/>
            <person name="Richardson P."/>
        </authorList>
    </citation>
    <scope>NUCLEOTIDE SEQUENCE [LARGE SCALE GENOMIC DNA]</scope>
    <source>
        <strain evidence="2">BS1</strain>
    </source>
</reference>
<feature type="domain" description="DUF374" evidence="1">
    <location>
        <begin position="61"/>
        <end position="126"/>
    </location>
</feature>
<sequence>MPILRNLGILLLPAIVKVLFSTLRATFTNPELQPDHHAGKIIYAFWHGKMMYGWLLAKKIFPDKNIHAVVSQSKDGELLSHVLAKLGFSLIRGSSSKGSSEVKKSMIARLEKNGIIAITPDGPRGPSQTLKYGTLRLASERDVPIVFAAIRFTKALRLRSWDGFEIPLPFSALSVTYHLIKVPVLHSKEDLAVFERQLSKQLADA</sequence>
<dbReference type="STRING" id="331678.Cphamn1_0531"/>
<accession>B3EMB6</accession>
<dbReference type="OrthoDB" id="9810508at2"/>